<dbReference type="Proteomes" id="UP000002748">
    <property type="component" value="Unassembled WGS sequence"/>
</dbReference>
<feature type="transmembrane region" description="Helical" evidence="2">
    <location>
        <begin position="207"/>
        <end position="227"/>
    </location>
</feature>
<feature type="transmembrane region" description="Helical" evidence="2">
    <location>
        <begin position="147"/>
        <end position="169"/>
    </location>
</feature>
<dbReference type="VEuPathDB" id="FungiDB:A1Q1_02643"/>
<feature type="compositionally biased region" description="Low complexity" evidence="1">
    <location>
        <begin position="349"/>
        <end position="358"/>
    </location>
</feature>
<dbReference type="RefSeq" id="XP_014179379.1">
    <property type="nucleotide sequence ID" value="XM_014323904.1"/>
</dbReference>
<feature type="region of interest" description="Disordered" evidence="1">
    <location>
        <begin position="349"/>
        <end position="370"/>
    </location>
</feature>
<dbReference type="KEGG" id="tasa:A1Q1_02643"/>
<evidence type="ECO:0000256" key="1">
    <source>
        <dbReference type="SAM" id="MobiDB-lite"/>
    </source>
</evidence>
<dbReference type="OrthoDB" id="2218151at2759"/>
<protein>
    <recommendedName>
        <fullName evidence="5">MARVEL domain-containing protein</fullName>
    </recommendedName>
</protein>
<keyword evidence="2" id="KW-0812">Transmembrane</keyword>
<dbReference type="EMBL" id="ALBS01000206">
    <property type="protein sequence ID" value="EJT48360.1"/>
    <property type="molecule type" value="Genomic_DNA"/>
</dbReference>
<feature type="transmembrane region" description="Helical" evidence="2">
    <location>
        <begin position="105"/>
        <end position="127"/>
    </location>
</feature>
<keyword evidence="2" id="KW-1133">Transmembrane helix</keyword>
<evidence type="ECO:0000313" key="3">
    <source>
        <dbReference type="EMBL" id="EJT48360.1"/>
    </source>
</evidence>
<dbReference type="GeneID" id="25986156"/>
<reference evidence="3 4" key="1">
    <citation type="journal article" date="2012" name="Eukaryot. Cell">
        <title>Draft genome sequence of CBS 2479, the standard type strain of Trichosporon asahii.</title>
        <authorList>
            <person name="Yang R.Y."/>
            <person name="Li H.T."/>
            <person name="Zhu H."/>
            <person name="Zhou G.P."/>
            <person name="Wang M."/>
            <person name="Wang L."/>
        </authorList>
    </citation>
    <scope>NUCLEOTIDE SEQUENCE [LARGE SCALE GENOMIC DNA]</scope>
    <source>
        <strain evidence="4">ATCC 90039 / CBS 2479 / JCM 2466 / KCTC 7840 / NCYC 2677 / UAMH 7654</strain>
    </source>
</reference>
<dbReference type="AlphaFoldDB" id="J4UBT9"/>
<evidence type="ECO:0008006" key="5">
    <source>
        <dbReference type="Google" id="ProtNLM"/>
    </source>
</evidence>
<gene>
    <name evidence="3" type="ORF">A1Q1_02643</name>
</gene>
<organism evidence="3 4">
    <name type="scientific">Trichosporon asahii var. asahii (strain ATCC 90039 / CBS 2479 / JCM 2466 / KCTC 7840 / NBRC 103889/ NCYC 2677 / UAMH 7654)</name>
    <name type="common">Yeast</name>
    <dbReference type="NCBI Taxonomy" id="1186058"/>
    <lineage>
        <taxon>Eukaryota</taxon>
        <taxon>Fungi</taxon>
        <taxon>Dikarya</taxon>
        <taxon>Basidiomycota</taxon>
        <taxon>Agaricomycotina</taxon>
        <taxon>Tremellomycetes</taxon>
        <taxon>Trichosporonales</taxon>
        <taxon>Trichosporonaceae</taxon>
        <taxon>Trichosporon</taxon>
    </lineage>
</organism>
<accession>J4UBT9</accession>
<evidence type="ECO:0000256" key="2">
    <source>
        <dbReference type="SAM" id="Phobius"/>
    </source>
</evidence>
<name>J4UBT9_TRIAS</name>
<feature type="transmembrane region" description="Helical" evidence="2">
    <location>
        <begin position="73"/>
        <end position="93"/>
    </location>
</feature>
<sequence>MACKLRIPITTDTAVEGMKEKLSAGTAKLSKAAKLRKSDTQLMKLSNAAVEEREARNRGGEPSLNRLQIGAHLGILFFTFLSICLMAAVAAFQAKWIKVSGGVGFSLFILLFNFVLAACLLAIPLAYDRWDKCKRAAQFLAQPRSHVILNSFGALLQIIVTLITTISGFGNPGCKNPDNDPSADDDRGDDYKDALPGWCKTKQASAIFDWFTLACWLVLVALSAIAFRDERRRLRREPRFIPPEEEDDTDLEIATGGYAKVGHDDVFDDKHQERPPMPTVDYSGHAAPAPRVNPAVQQMQQSALARPSVDVYGAFDGDMPGAQAQSRTMQMAYADPYAQVRASLDTPYQMPAQYAPPQSYGSPAYGYQQR</sequence>
<comment type="caution">
    <text evidence="3">The sequence shown here is derived from an EMBL/GenBank/DDBJ whole genome shotgun (WGS) entry which is preliminary data.</text>
</comment>
<evidence type="ECO:0000313" key="4">
    <source>
        <dbReference type="Proteomes" id="UP000002748"/>
    </source>
</evidence>
<keyword evidence="2" id="KW-0472">Membrane</keyword>
<dbReference type="HOGENOM" id="CLU_748392_0_0_1"/>
<proteinExistence type="predicted"/>